<evidence type="ECO:0000256" key="2">
    <source>
        <dbReference type="ARBA" id="ARBA00010543"/>
    </source>
</evidence>
<dbReference type="EC" id="2.3.1.48" evidence="3 9"/>
<comment type="subcellular location">
    <subcellularLocation>
        <location evidence="9">Cytoplasm</location>
    </subcellularLocation>
    <subcellularLocation>
        <location evidence="1 9">Nucleus</location>
    </subcellularLocation>
</comment>
<organism evidence="14 15">
    <name type="scientific">Phanerochaete sordida</name>
    <dbReference type="NCBI Taxonomy" id="48140"/>
    <lineage>
        <taxon>Eukaryota</taxon>
        <taxon>Fungi</taxon>
        <taxon>Dikarya</taxon>
        <taxon>Basidiomycota</taxon>
        <taxon>Agaricomycotina</taxon>
        <taxon>Agaricomycetes</taxon>
        <taxon>Polyporales</taxon>
        <taxon>Phanerochaetaceae</taxon>
        <taxon>Phanerochaete</taxon>
    </lineage>
</organism>
<dbReference type="InterPro" id="IPR017380">
    <property type="entry name" value="Hist_AcTrfase_B-typ_cat-su"/>
</dbReference>
<dbReference type="EMBL" id="BPQB01000008">
    <property type="protein sequence ID" value="GJE87946.1"/>
    <property type="molecule type" value="Genomic_DNA"/>
</dbReference>
<feature type="site" description="Interaction with histone H4 N-terminus" evidence="12">
    <location>
        <position position="181"/>
    </location>
</feature>
<dbReference type="Proteomes" id="UP000703269">
    <property type="component" value="Unassembled WGS sequence"/>
</dbReference>
<dbReference type="Gene3D" id="1.10.10.390">
    <property type="match status" value="1"/>
</dbReference>
<keyword evidence="9" id="KW-0963">Cytoplasm</keyword>
<dbReference type="InterPro" id="IPR037113">
    <property type="entry name" value="Hat1_N_sf"/>
</dbReference>
<evidence type="ECO:0000256" key="9">
    <source>
        <dbReference type="PIRNR" id="PIRNR038084"/>
    </source>
</evidence>
<evidence type="ECO:0000256" key="12">
    <source>
        <dbReference type="PIRSR" id="PIRSR038084-3"/>
    </source>
</evidence>
<accession>A0A9P3G484</accession>
<dbReference type="AlphaFoldDB" id="A0A9P3G484"/>
<gene>
    <name evidence="14" type="ORF">PsYK624_040290</name>
</gene>
<evidence type="ECO:0000259" key="13">
    <source>
        <dbReference type="Pfam" id="PF10394"/>
    </source>
</evidence>
<feature type="binding site" evidence="11">
    <location>
        <begin position="234"/>
        <end position="236"/>
    </location>
    <ligand>
        <name>acetyl-CoA</name>
        <dbReference type="ChEBI" id="CHEBI:57288"/>
    </ligand>
</feature>
<proteinExistence type="inferred from homology"/>
<reference evidence="14 15" key="1">
    <citation type="submission" date="2021-08" db="EMBL/GenBank/DDBJ databases">
        <title>Draft Genome Sequence of Phanerochaete sordida strain YK-624.</title>
        <authorList>
            <person name="Mori T."/>
            <person name="Dohra H."/>
            <person name="Suzuki T."/>
            <person name="Kawagishi H."/>
            <person name="Hirai H."/>
        </authorList>
    </citation>
    <scope>NUCLEOTIDE SEQUENCE [LARGE SCALE GENOMIC DNA]</scope>
    <source>
        <strain evidence="14 15">YK-624</strain>
    </source>
</reference>
<evidence type="ECO:0000256" key="3">
    <source>
        <dbReference type="ARBA" id="ARBA00013184"/>
    </source>
</evidence>
<evidence type="ECO:0000256" key="7">
    <source>
        <dbReference type="ARBA" id="ARBA00023315"/>
    </source>
</evidence>
<evidence type="ECO:0000256" key="5">
    <source>
        <dbReference type="ARBA" id="ARBA00022679"/>
    </source>
</evidence>
<dbReference type="InterPro" id="IPR013523">
    <property type="entry name" value="Hist_AcTrfase_HAT1_C"/>
</dbReference>
<dbReference type="GO" id="GO:0031509">
    <property type="term" value="P:subtelomeric heterochromatin formation"/>
    <property type="evidence" value="ECO:0007669"/>
    <property type="project" value="InterPro"/>
</dbReference>
<dbReference type="GO" id="GO:0004402">
    <property type="term" value="F:histone acetyltransferase activity"/>
    <property type="evidence" value="ECO:0007669"/>
    <property type="project" value="UniProtKB-UniRule"/>
</dbReference>
<dbReference type="InterPro" id="IPR019467">
    <property type="entry name" value="Hat1_N"/>
</dbReference>
<sequence length="423" mass="48494">MGDWTTDSNDALTISLVRSEKDKLTAEDTNLVEFHPTFTYPIYGTDEKLYGYKDLLIDLRLASGSLRTYLNVSYSAKLPPPSPVDDAEAMLQKFLPEDFETDLAKFNEYAEEDSLNFKPYGKKIYEYTKRASGDADGEERQYEVWHAKFDTPGFAAYHRRMQLFILLYIEGGSYVDEDPAWEFVCLYEKRKRATPPSDSSDAPEPQHTYHFMGYSSLYPFYCFPSRVRLRLSQFVILPPFQHAGHGAALYTAIYTYVLATPDVAELTVEDPAEAFEDLRDRCDLRMLVAHARFAGEAFGEGGLGGGVGPVRHGARAKGKGKAKARVGKLGPPVDKAWAEKWRAELKIAGRQFSRLVEMLQLLHVDEADPRAWRAYRLQVKERLYRFNFEVLMQLEKVERQEKLEETFRSVCEDYRRILAMAKV</sequence>
<protein>
    <recommendedName>
        <fullName evidence="4 9">Histone acetyltransferase type B catalytic subunit</fullName>
        <ecNumber evidence="3 9">2.3.1.48</ecNumber>
    </recommendedName>
</protein>
<dbReference type="OrthoDB" id="10253098at2759"/>
<dbReference type="InterPro" id="IPR016181">
    <property type="entry name" value="Acyl_CoA_acyltransferase"/>
</dbReference>
<evidence type="ECO:0000256" key="11">
    <source>
        <dbReference type="PIRSR" id="PIRSR038084-2"/>
    </source>
</evidence>
<dbReference type="Pfam" id="PF10394">
    <property type="entry name" value="Hat1_N"/>
    <property type="match status" value="1"/>
</dbReference>
<dbReference type="GO" id="GO:0000781">
    <property type="term" value="C:chromosome, telomeric region"/>
    <property type="evidence" value="ECO:0007669"/>
    <property type="project" value="GOC"/>
</dbReference>
<comment type="similarity">
    <text evidence="2 9">Belongs to the HAT1 family.</text>
</comment>
<comment type="subunit">
    <text evidence="9">Component of the HAT-B complex composed of at least HAT1 and HAT2. The HAT-B complex binds to histone H4 tail.</text>
</comment>
<comment type="catalytic activity">
    <reaction evidence="8 9">
        <text>L-lysyl-[protein] + acetyl-CoA = N(6)-acetyl-L-lysyl-[protein] + CoA + H(+)</text>
        <dbReference type="Rhea" id="RHEA:45948"/>
        <dbReference type="Rhea" id="RHEA-COMP:9752"/>
        <dbReference type="Rhea" id="RHEA-COMP:10731"/>
        <dbReference type="ChEBI" id="CHEBI:15378"/>
        <dbReference type="ChEBI" id="CHEBI:29969"/>
        <dbReference type="ChEBI" id="CHEBI:57287"/>
        <dbReference type="ChEBI" id="CHEBI:57288"/>
        <dbReference type="ChEBI" id="CHEBI:61930"/>
        <dbReference type="EC" id="2.3.1.48"/>
    </reaction>
</comment>
<dbReference type="GO" id="GO:0042393">
    <property type="term" value="F:histone binding"/>
    <property type="evidence" value="ECO:0007669"/>
    <property type="project" value="InterPro"/>
</dbReference>
<evidence type="ECO:0000313" key="15">
    <source>
        <dbReference type="Proteomes" id="UP000703269"/>
    </source>
</evidence>
<dbReference type="Gene3D" id="3.40.630.30">
    <property type="match status" value="1"/>
</dbReference>
<dbReference type="Gene3D" id="3.90.360.10">
    <property type="entry name" value="Histone acetyl transferase 1 (HAT1), N-terminal domain"/>
    <property type="match status" value="1"/>
</dbReference>
<feature type="region of interest" description="Interaction with histone H4 N-terminus" evidence="11">
    <location>
        <begin position="218"/>
        <end position="220"/>
    </location>
</feature>
<feature type="active site" description="Proton donor/acceptor" evidence="10">
    <location>
        <position position="269"/>
    </location>
</feature>
<dbReference type="GO" id="GO:0005634">
    <property type="term" value="C:nucleus"/>
    <property type="evidence" value="ECO:0007669"/>
    <property type="project" value="UniProtKB-SubCell"/>
</dbReference>
<keyword evidence="6 9" id="KW-0539">Nucleus</keyword>
<dbReference type="Pfam" id="PF21184">
    <property type="entry name" value="HAT1_C_fung"/>
    <property type="match status" value="1"/>
</dbReference>
<dbReference type="GO" id="GO:0005737">
    <property type="term" value="C:cytoplasm"/>
    <property type="evidence" value="ECO:0007669"/>
    <property type="project" value="UniProtKB-SubCell"/>
</dbReference>
<dbReference type="PIRSF" id="PIRSF038084">
    <property type="entry name" value="HAT-B_cat"/>
    <property type="match status" value="1"/>
</dbReference>
<dbReference type="PANTHER" id="PTHR12046">
    <property type="entry name" value="HISTONE ACETYLTRANSFERASE TYPE B CATALYTIC SUBUNIT"/>
    <property type="match status" value="1"/>
</dbReference>
<comment type="function">
    <text evidence="9">Catalytic component of the histone acetylase B (HAT-B) complex. Has intrinsic substrate specificity that modifies lysine in recognition sequence GXGKXG. Involved in DNA double-strand break repair.</text>
</comment>
<evidence type="ECO:0000256" key="1">
    <source>
        <dbReference type="ARBA" id="ARBA00004123"/>
    </source>
</evidence>
<feature type="domain" description="Histone acetyl transferase HAT1 N-terminal" evidence="13">
    <location>
        <begin position="4"/>
        <end position="170"/>
    </location>
</feature>
<evidence type="ECO:0000256" key="6">
    <source>
        <dbReference type="ARBA" id="ARBA00023242"/>
    </source>
</evidence>
<keyword evidence="5 9" id="KW-0808">Transferase</keyword>
<evidence type="ECO:0000256" key="4">
    <source>
        <dbReference type="ARBA" id="ARBA00021268"/>
    </source>
</evidence>
<keyword evidence="15" id="KW-1185">Reference proteome</keyword>
<dbReference type="SUPFAM" id="SSF55729">
    <property type="entry name" value="Acyl-CoA N-acyltransferases (Nat)"/>
    <property type="match status" value="1"/>
</dbReference>
<keyword evidence="7 9" id="KW-0012">Acyltransferase</keyword>
<evidence type="ECO:0000256" key="8">
    <source>
        <dbReference type="ARBA" id="ARBA00048017"/>
    </source>
</evidence>
<evidence type="ECO:0000256" key="10">
    <source>
        <dbReference type="PIRSR" id="PIRSR038084-1"/>
    </source>
</evidence>
<feature type="binding site" evidence="11">
    <location>
        <position position="281"/>
    </location>
    <ligand>
        <name>acetyl-CoA</name>
        <dbReference type="ChEBI" id="CHEBI:57288"/>
    </ligand>
</feature>
<name>A0A9P3G484_9APHY</name>
<evidence type="ECO:0000313" key="14">
    <source>
        <dbReference type="EMBL" id="GJE87946.1"/>
    </source>
</evidence>
<comment type="caution">
    <text evidence="14">The sequence shown here is derived from an EMBL/GenBank/DDBJ whole genome shotgun (WGS) entry which is preliminary data.</text>
</comment>